<feature type="region of interest" description="Disordered" evidence="4">
    <location>
        <begin position="143"/>
        <end position="176"/>
    </location>
</feature>
<reference evidence="5" key="1">
    <citation type="submission" date="2023-07" db="EMBL/GenBank/DDBJ databases">
        <title>Chromosome-level genome assembly of Artemia franciscana.</title>
        <authorList>
            <person name="Jo E."/>
        </authorList>
    </citation>
    <scope>NUCLEOTIDE SEQUENCE</scope>
    <source>
        <tissue evidence="5">Whole body</tissue>
    </source>
</reference>
<evidence type="ECO:0008006" key="7">
    <source>
        <dbReference type="Google" id="ProtNLM"/>
    </source>
</evidence>
<dbReference type="Pfam" id="PF16046">
    <property type="entry name" value="FAM76"/>
    <property type="match status" value="1"/>
</dbReference>
<dbReference type="PANTHER" id="PTHR46176">
    <property type="entry name" value="LD21662P"/>
    <property type="match status" value="1"/>
</dbReference>
<comment type="caution">
    <text evidence="5">The sequence shown here is derived from an EMBL/GenBank/DDBJ whole genome shotgun (WGS) entry which is preliminary data.</text>
</comment>
<dbReference type="AlphaFoldDB" id="A0AA88HPZ3"/>
<evidence type="ECO:0000256" key="3">
    <source>
        <dbReference type="SAM" id="Coils"/>
    </source>
</evidence>
<organism evidence="5 6">
    <name type="scientific">Artemia franciscana</name>
    <name type="common">Brine shrimp</name>
    <name type="synonym">Artemia sanfranciscana</name>
    <dbReference type="NCBI Taxonomy" id="6661"/>
    <lineage>
        <taxon>Eukaryota</taxon>
        <taxon>Metazoa</taxon>
        <taxon>Ecdysozoa</taxon>
        <taxon>Arthropoda</taxon>
        <taxon>Crustacea</taxon>
        <taxon>Branchiopoda</taxon>
        <taxon>Anostraca</taxon>
        <taxon>Artemiidae</taxon>
        <taxon>Artemia</taxon>
    </lineage>
</organism>
<evidence type="ECO:0000256" key="4">
    <source>
        <dbReference type="SAM" id="MobiDB-lite"/>
    </source>
</evidence>
<dbReference type="PANTHER" id="PTHR46176:SF1">
    <property type="entry name" value="LD21662P"/>
    <property type="match status" value="1"/>
</dbReference>
<evidence type="ECO:0000313" key="6">
    <source>
        <dbReference type="Proteomes" id="UP001187531"/>
    </source>
</evidence>
<keyword evidence="6" id="KW-1185">Reference proteome</keyword>
<evidence type="ECO:0000256" key="1">
    <source>
        <dbReference type="ARBA" id="ARBA00009097"/>
    </source>
</evidence>
<dbReference type="EMBL" id="JAVRJZ010000012">
    <property type="protein sequence ID" value="KAK2715073.1"/>
    <property type="molecule type" value="Genomic_DNA"/>
</dbReference>
<evidence type="ECO:0000313" key="5">
    <source>
        <dbReference type="EMBL" id="KAK2715073.1"/>
    </source>
</evidence>
<keyword evidence="2 3" id="KW-0175">Coiled coil</keyword>
<evidence type="ECO:0000256" key="2">
    <source>
        <dbReference type="ARBA" id="ARBA00023054"/>
    </source>
</evidence>
<name>A0AA88HPZ3_ARTSF</name>
<proteinExistence type="inferred from homology"/>
<protein>
    <recommendedName>
        <fullName evidence="7">Protein FAM76A</fullName>
    </recommendedName>
</protein>
<feature type="compositionally biased region" description="Basic and acidic residues" evidence="4">
    <location>
        <begin position="165"/>
        <end position="176"/>
    </location>
</feature>
<dbReference type="Proteomes" id="UP001187531">
    <property type="component" value="Unassembled WGS sequence"/>
</dbReference>
<feature type="coiled-coil region" evidence="3">
    <location>
        <begin position="217"/>
        <end position="294"/>
    </location>
</feature>
<dbReference type="GO" id="GO:0016607">
    <property type="term" value="C:nuclear speck"/>
    <property type="evidence" value="ECO:0007669"/>
    <property type="project" value="TreeGrafter"/>
</dbReference>
<accession>A0AA88HPZ3</accession>
<gene>
    <name evidence="5" type="ORF">QYM36_009907</name>
</gene>
<feature type="compositionally biased region" description="Basic and acidic residues" evidence="4">
    <location>
        <begin position="143"/>
        <end position="156"/>
    </location>
</feature>
<comment type="similarity">
    <text evidence="1">Belongs to the FAM76 family.</text>
</comment>
<dbReference type="InterPro" id="IPR032017">
    <property type="entry name" value="FAM76"/>
</dbReference>
<sequence length="313" mass="35752">MAGLFACSRCFTRHPFEELSPGQQLCKDCRGSFPVVKCTFCRSEFQQESKANTTTICKKCEANVKQYGKPTACEYCNLIAAFVGNKCLKCHNSEKKYGLPVNCDQCKQKCAFDRKDEEVKRKFDGKLLCWECTTSYKKSKSKQADTTKHVAKLKEKSQHHHKKPKESGHNKRPNRPDVTKMILEEPSQQPPPSKIQRLSTITRDPLDIHSSEHVIAITDLKEQINSLQKQLSQKDQQLLAKEKQMTELKAAQFQLELDLRNRMKTVQREHELKVETMQQKIRNLQKEVNTLSKKAKLVGATKENGSGTESPAP</sequence>